<proteinExistence type="predicted"/>
<accession>A0ABM7XFT5</accession>
<keyword evidence="1" id="KW-0732">Signal</keyword>
<evidence type="ECO:0000256" key="1">
    <source>
        <dbReference type="SAM" id="SignalP"/>
    </source>
</evidence>
<organism evidence="2 3">
    <name type="scientific">Anaeromyxobacter paludicola</name>
    <dbReference type="NCBI Taxonomy" id="2918171"/>
    <lineage>
        <taxon>Bacteria</taxon>
        <taxon>Pseudomonadati</taxon>
        <taxon>Myxococcota</taxon>
        <taxon>Myxococcia</taxon>
        <taxon>Myxococcales</taxon>
        <taxon>Cystobacterineae</taxon>
        <taxon>Anaeromyxobacteraceae</taxon>
        <taxon>Anaeromyxobacter</taxon>
    </lineage>
</organism>
<keyword evidence="3" id="KW-1185">Reference proteome</keyword>
<evidence type="ECO:0000313" key="2">
    <source>
        <dbReference type="EMBL" id="BDG10771.1"/>
    </source>
</evidence>
<dbReference type="EMBL" id="AP025592">
    <property type="protein sequence ID" value="BDG10771.1"/>
    <property type="molecule type" value="Genomic_DNA"/>
</dbReference>
<dbReference type="RefSeq" id="WP_248343317.1">
    <property type="nucleotide sequence ID" value="NZ_AP025592.1"/>
</dbReference>
<evidence type="ECO:0008006" key="4">
    <source>
        <dbReference type="Google" id="ProtNLM"/>
    </source>
</evidence>
<dbReference type="Pfam" id="PF13557">
    <property type="entry name" value="Phenol_MetA_deg"/>
    <property type="match status" value="1"/>
</dbReference>
<name>A0ABM7XFT5_9BACT</name>
<evidence type="ECO:0000313" key="3">
    <source>
        <dbReference type="Proteomes" id="UP001162734"/>
    </source>
</evidence>
<dbReference type="InterPro" id="IPR025737">
    <property type="entry name" value="FApF"/>
</dbReference>
<feature type="signal peptide" evidence="1">
    <location>
        <begin position="1"/>
        <end position="26"/>
    </location>
</feature>
<reference evidence="3" key="1">
    <citation type="journal article" date="2022" name="Int. J. Syst. Evol. Microbiol.">
        <title>Anaeromyxobacter oryzae sp. nov., Anaeromyxobacter diazotrophicus sp. nov. and Anaeromyxobacter paludicola sp. nov., isolated from paddy soils.</title>
        <authorList>
            <person name="Itoh H."/>
            <person name="Xu Z."/>
            <person name="Mise K."/>
            <person name="Masuda Y."/>
            <person name="Ushijima N."/>
            <person name="Hayakawa C."/>
            <person name="Shiratori Y."/>
            <person name="Senoo K."/>
        </authorList>
    </citation>
    <scope>NUCLEOTIDE SEQUENCE [LARGE SCALE GENOMIC DNA]</scope>
    <source>
        <strain evidence="3">Red630</strain>
    </source>
</reference>
<protein>
    <recommendedName>
        <fullName evidence="4">Transporter</fullName>
    </recommendedName>
</protein>
<gene>
    <name evidence="2" type="ORF">AMPC_38840</name>
</gene>
<feature type="chain" id="PRO_5045434875" description="Transporter" evidence="1">
    <location>
        <begin position="27"/>
        <end position="309"/>
    </location>
</feature>
<sequence>MRSARAGHRAARVLLAFLVACSAARAAASCCVFEDPLVAISDASARGGDLRVGLDVETLSSRAAMAGMGHLEEVRQRTLRLTASYGLLDRVNVVLAVPFASREWNAENVSSHATGLGDLEAGVRVAVWRRVDFVPHPTLWGVPRAQALALSAGTSLPTGESDLRRGGVRLDEHAQLGTGGYGPYLGALYRLQQDPWELVASASARVRTVNAHGYQYARGLLAGAEVQRRVGERFSLGGGLDVRWASADRQDGVAVENSGGVLLSGIVSASVRITDRASLRLRAAAPIASRLDGDQRPQLSTSAGVQLDL</sequence>
<dbReference type="Proteomes" id="UP001162734">
    <property type="component" value="Chromosome"/>
</dbReference>